<keyword evidence="2" id="KW-0217">Developmental protein</keyword>
<dbReference type="Proteomes" id="UP001642483">
    <property type="component" value="Unassembled WGS sequence"/>
</dbReference>
<gene>
    <name evidence="10" type="ORF">CVLEPA_LOCUS558</name>
</gene>
<evidence type="ECO:0000256" key="4">
    <source>
        <dbReference type="ARBA" id="ARBA00023155"/>
    </source>
</evidence>
<dbReference type="Gene3D" id="1.10.10.60">
    <property type="entry name" value="Homeodomain-like"/>
    <property type="match status" value="1"/>
</dbReference>
<feature type="compositionally biased region" description="Polar residues" evidence="8">
    <location>
        <begin position="354"/>
        <end position="368"/>
    </location>
</feature>
<protein>
    <recommendedName>
        <fullName evidence="9">Homeobox domain-containing protein</fullName>
    </recommendedName>
</protein>
<feature type="compositionally biased region" description="Polar residues" evidence="8">
    <location>
        <begin position="75"/>
        <end position="89"/>
    </location>
</feature>
<dbReference type="InterPro" id="IPR009057">
    <property type="entry name" value="Homeodomain-like_sf"/>
</dbReference>
<keyword evidence="4 6" id="KW-0371">Homeobox</keyword>
<feature type="DNA-binding region" description="Homeobox" evidence="6">
    <location>
        <begin position="251"/>
        <end position="310"/>
    </location>
</feature>
<dbReference type="EMBL" id="CAWYQH010000001">
    <property type="protein sequence ID" value="CAK8671499.1"/>
    <property type="molecule type" value="Genomic_DNA"/>
</dbReference>
<dbReference type="InterPro" id="IPR017970">
    <property type="entry name" value="Homeobox_CS"/>
</dbReference>
<keyword evidence="5 6" id="KW-0539">Nucleus</keyword>
<feature type="domain" description="Homeobox" evidence="9">
    <location>
        <begin position="249"/>
        <end position="309"/>
    </location>
</feature>
<dbReference type="PROSITE" id="PS50071">
    <property type="entry name" value="HOMEOBOX_2"/>
    <property type="match status" value="1"/>
</dbReference>
<dbReference type="SMART" id="SM00389">
    <property type="entry name" value="HOX"/>
    <property type="match status" value="1"/>
</dbReference>
<comment type="subcellular location">
    <subcellularLocation>
        <location evidence="1 6 7">Nucleus</location>
    </subcellularLocation>
</comment>
<evidence type="ECO:0000256" key="6">
    <source>
        <dbReference type="PROSITE-ProRule" id="PRU00108"/>
    </source>
</evidence>
<reference evidence="10 11" key="1">
    <citation type="submission" date="2024-02" db="EMBL/GenBank/DDBJ databases">
        <authorList>
            <person name="Daric V."/>
            <person name="Darras S."/>
        </authorList>
    </citation>
    <scope>NUCLEOTIDE SEQUENCE [LARGE SCALE GENOMIC DNA]</scope>
</reference>
<dbReference type="PROSITE" id="PS00027">
    <property type="entry name" value="HOMEOBOX_1"/>
    <property type="match status" value="1"/>
</dbReference>
<comment type="caution">
    <text evidence="10">The sequence shown here is derived from an EMBL/GenBank/DDBJ whole genome shotgun (WGS) entry which is preliminary data.</text>
</comment>
<dbReference type="PANTHER" id="PTHR45946:SF4">
    <property type="entry name" value="HOMEOBOX PROTEIN ROUGH-RELATED"/>
    <property type="match status" value="1"/>
</dbReference>
<evidence type="ECO:0000256" key="2">
    <source>
        <dbReference type="ARBA" id="ARBA00022473"/>
    </source>
</evidence>
<evidence type="ECO:0000256" key="1">
    <source>
        <dbReference type="ARBA" id="ARBA00004123"/>
    </source>
</evidence>
<evidence type="ECO:0000313" key="10">
    <source>
        <dbReference type="EMBL" id="CAK8671499.1"/>
    </source>
</evidence>
<proteinExistence type="predicted"/>
<accession>A0ABP0EVR2</accession>
<dbReference type="PANTHER" id="PTHR45946">
    <property type="entry name" value="HOMEOBOX PROTEIN ROUGH-RELATED"/>
    <property type="match status" value="1"/>
</dbReference>
<dbReference type="Pfam" id="PF00046">
    <property type="entry name" value="Homeodomain"/>
    <property type="match status" value="1"/>
</dbReference>
<evidence type="ECO:0000256" key="8">
    <source>
        <dbReference type="SAM" id="MobiDB-lite"/>
    </source>
</evidence>
<feature type="region of interest" description="Disordered" evidence="8">
    <location>
        <begin position="62"/>
        <end position="89"/>
    </location>
</feature>
<feature type="compositionally biased region" description="Polar residues" evidence="8">
    <location>
        <begin position="329"/>
        <end position="346"/>
    </location>
</feature>
<dbReference type="CDD" id="cd00086">
    <property type="entry name" value="homeodomain"/>
    <property type="match status" value="1"/>
</dbReference>
<organism evidence="10 11">
    <name type="scientific">Clavelina lepadiformis</name>
    <name type="common">Light-bulb sea squirt</name>
    <name type="synonym">Ascidia lepadiformis</name>
    <dbReference type="NCBI Taxonomy" id="159417"/>
    <lineage>
        <taxon>Eukaryota</taxon>
        <taxon>Metazoa</taxon>
        <taxon>Chordata</taxon>
        <taxon>Tunicata</taxon>
        <taxon>Ascidiacea</taxon>
        <taxon>Aplousobranchia</taxon>
        <taxon>Clavelinidae</taxon>
        <taxon>Clavelina</taxon>
    </lineage>
</organism>
<dbReference type="InterPro" id="IPR046327">
    <property type="entry name" value="HXA1/B1/D1"/>
</dbReference>
<evidence type="ECO:0000313" key="11">
    <source>
        <dbReference type="Proteomes" id="UP001642483"/>
    </source>
</evidence>
<evidence type="ECO:0000256" key="3">
    <source>
        <dbReference type="ARBA" id="ARBA00023125"/>
    </source>
</evidence>
<dbReference type="PRINTS" id="PR00024">
    <property type="entry name" value="HOMEOBOX"/>
</dbReference>
<feature type="region of interest" description="Disordered" evidence="8">
    <location>
        <begin position="304"/>
        <end position="385"/>
    </location>
</feature>
<keyword evidence="11" id="KW-1185">Reference proteome</keyword>
<keyword evidence="3 6" id="KW-0238">DNA-binding</keyword>
<name>A0ABP0EVR2_CLALP</name>
<dbReference type="SUPFAM" id="SSF46689">
    <property type="entry name" value="Homeodomain-like"/>
    <property type="match status" value="1"/>
</dbReference>
<evidence type="ECO:0000259" key="9">
    <source>
        <dbReference type="PROSITE" id="PS50071"/>
    </source>
</evidence>
<evidence type="ECO:0000256" key="5">
    <source>
        <dbReference type="ARBA" id="ARBA00023242"/>
    </source>
</evidence>
<dbReference type="InterPro" id="IPR001356">
    <property type="entry name" value="HD"/>
</dbReference>
<dbReference type="InterPro" id="IPR020479">
    <property type="entry name" value="HD_metazoa"/>
</dbReference>
<evidence type="ECO:0000256" key="7">
    <source>
        <dbReference type="RuleBase" id="RU000682"/>
    </source>
</evidence>
<sequence>MNSYMEYPIHAPDSNPYTCRGMMNQLSPPAVINATVGPSPPSTLYNSCVVNESSQGSRLAARMQGPLASHESLHQDNSPVRSSPETTPIGNVSGQEMNSAGNIAVYPGFPYKGHSPYYGHINTASCKTASMYPLSHCYPGSSEAYPTGGLYNSNLHSATQQFYSQYNPSLIPPTTGSPNSSGETGQNVISCGLPERASPPQICYDAQTTTAAASDVTNANTYDWMRIKRNPPKNAYYTHNKMNEYGYATQAGTGRTNFSTKQLTELEKEFHYNKYLTRARRVEIAAALSLNETQVKIWFQNRRMKQKKRDKEAEKQMQSSKPISDKLNSDNTASAGISASCSQMPKQNFAPCQEQANYPSSSGKFSSQYDRHTSSLNVKVEQSRS</sequence>